<protein>
    <recommendedName>
        <fullName evidence="9">Ig-like domain-containing protein</fullName>
    </recommendedName>
</protein>
<evidence type="ECO:0000313" key="10">
    <source>
        <dbReference type="EMBL" id="KPP65416.1"/>
    </source>
</evidence>
<keyword evidence="6" id="KW-1015">Disulfide bond</keyword>
<keyword evidence="3" id="KW-0732">Signal</keyword>
<dbReference type="Pfam" id="PF07686">
    <property type="entry name" value="V-set"/>
    <property type="match status" value="1"/>
</dbReference>
<dbReference type="PANTHER" id="PTHR46841:SF7">
    <property type="entry name" value="IG-LIKE DOMAIN-CONTAINING PROTEIN"/>
    <property type="match status" value="1"/>
</dbReference>
<dbReference type="GO" id="GO:0034113">
    <property type="term" value="P:heterotypic cell-cell adhesion"/>
    <property type="evidence" value="ECO:0007669"/>
    <property type="project" value="TreeGrafter"/>
</dbReference>
<dbReference type="Pfam" id="PF08205">
    <property type="entry name" value="C2-set_2"/>
    <property type="match status" value="1"/>
</dbReference>
<evidence type="ECO:0000313" key="11">
    <source>
        <dbReference type="Proteomes" id="UP000034805"/>
    </source>
</evidence>
<gene>
    <name evidence="10" type="ORF">Z043_116168</name>
</gene>
<dbReference type="InterPro" id="IPR036179">
    <property type="entry name" value="Ig-like_dom_sf"/>
</dbReference>
<evidence type="ECO:0000256" key="7">
    <source>
        <dbReference type="ARBA" id="ARBA00023180"/>
    </source>
</evidence>
<keyword evidence="2" id="KW-0812">Transmembrane</keyword>
<dbReference type="InterPro" id="IPR013783">
    <property type="entry name" value="Ig-like_fold"/>
</dbReference>
<dbReference type="Proteomes" id="UP000034805">
    <property type="component" value="Unassembled WGS sequence"/>
</dbReference>
<comment type="caution">
    <text evidence="10">The sequence shown here is derived from an EMBL/GenBank/DDBJ whole genome shotgun (WGS) entry which is preliminary data.</text>
</comment>
<evidence type="ECO:0000256" key="3">
    <source>
        <dbReference type="ARBA" id="ARBA00022729"/>
    </source>
</evidence>
<evidence type="ECO:0000256" key="1">
    <source>
        <dbReference type="ARBA" id="ARBA00004167"/>
    </source>
</evidence>
<dbReference type="InterPro" id="IPR047164">
    <property type="entry name" value="OX2G-like"/>
</dbReference>
<reference evidence="10 11" key="1">
    <citation type="submission" date="2015-08" db="EMBL/GenBank/DDBJ databases">
        <title>The genome of the Asian arowana (Scleropages formosus).</title>
        <authorList>
            <person name="Tan M.H."/>
            <person name="Gan H.M."/>
            <person name="Croft L.J."/>
            <person name="Austin C.M."/>
        </authorList>
    </citation>
    <scope>NUCLEOTIDE SEQUENCE [LARGE SCALE GENOMIC DNA]</scope>
    <source>
        <strain evidence="10">Aro1</strain>
    </source>
</reference>
<evidence type="ECO:0000259" key="9">
    <source>
        <dbReference type="PROSITE" id="PS50835"/>
    </source>
</evidence>
<evidence type="ECO:0000256" key="5">
    <source>
        <dbReference type="ARBA" id="ARBA00023136"/>
    </source>
</evidence>
<dbReference type="SMART" id="SM00409">
    <property type="entry name" value="IG"/>
    <property type="match status" value="1"/>
</dbReference>
<dbReference type="GO" id="GO:0150079">
    <property type="term" value="P:negative regulation of neuroinflammatory response"/>
    <property type="evidence" value="ECO:0007669"/>
    <property type="project" value="TreeGrafter"/>
</dbReference>
<name>A0A0P7U6H3_SCLFO</name>
<dbReference type="GO" id="GO:0030424">
    <property type="term" value="C:axon"/>
    <property type="evidence" value="ECO:0007669"/>
    <property type="project" value="TreeGrafter"/>
</dbReference>
<keyword evidence="7" id="KW-0325">Glycoprotein</keyword>
<dbReference type="SUPFAM" id="SSF48726">
    <property type="entry name" value="Immunoglobulin"/>
    <property type="match status" value="2"/>
</dbReference>
<keyword evidence="8" id="KW-0393">Immunoglobulin domain</keyword>
<keyword evidence="4" id="KW-1133">Transmembrane helix</keyword>
<dbReference type="GO" id="GO:0016020">
    <property type="term" value="C:membrane"/>
    <property type="evidence" value="ECO:0007669"/>
    <property type="project" value="UniProtKB-SubCell"/>
</dbReference>
<comment type="subcellular location">
    <subcellularLocation>
        <location evidence="1">Membrane</location>
        <topology evidence="1">Single-pass membrane protein</topology>
    </subcellularLocation>
</comment>
<sequence length="215" mass="23369">FSSEVKAKGDSSAVFGEDASFSCSLSDLKRASQITWQRVRKNNSIQDLATYSKMYGENVMEPKVVFMEASLNSSSIIVRNVSVEDEACYVCTFHVYPSGSVRKQTCLTVHGITRVITEKLRDHWSEELQKRNVLLRCSATGKPAPVITWSGIPVAGESVHAESIENKDGTTTVTLNTTLEHLGAQGGHVDCVVTSPGLGNVTARVNFSKVDRGGE</sequence>
<accession>A0A0P7U6H3</accession>
<dbReference type="InterPro" id="IPR003599">
    <property type="entry name" value="Ig_sub"/>
</dbReference>
<dbReference type="PANTHER" id="PTHR46841">
    <property type="entry name" value="OX-2 MEMBRANE GLYCOPROTEIN"/>
    <property type="match status" value="1"/>
</dbReference>
<dbReference type="Gene3D" id="2.60.40.10">
    <property type="entry name" value="Immunoglobulins"/>
    <property type="match status" value="2"/>
</dbReference>
<dbReference type="GO" id="GO:0009986">
    <property type="term" value="C:cell surface"/>
    <property type="evidence" value="ECO:0007669"/>
    <property type="project" value="TreeGrafter"/>
</dbReference>
<evidence type="ECO:0000256" key="2">
    <source>
        <dbReference type="ARBA" id="ARBA00022692"/>
    </source>
</evidence>
<keyword evidence="5" id="KW-0472">Membrane</keyword>
<dbReference type="AlphaFoldDB" id="A0A0P7U6H3"/>
<dbReference type="GO" id="GO:0098632">
    <property type="term" value="F:cell-cell adhesion mediator activity"/>
    <property type="evidence" value="ECO:0007669"/>
    <property type="project" value="InterPro"/>
</dbReference>
<dbReference type="InterPro" id="IPR013162">
    <property type="entry name" value="CD80_C2-set"/>
</dbReference>
<dbReference type="InterPro" id="IPR007110">
    <property type="entry name" value="Ig-like_dom"/>
</dbReference>
<evidence type="ECO:0000256" key="4">
    <source>
        <dbReference type="ARBA" id="ARBA00022989"/>
    </source>
</evidence>
<dbReference type="EMBL" id="JARO02006328">
    <property type="protein sequence ID" value="KPP65416.1"/>
    <property type="molecule type" value="Genomic_DNA"/>
</dbReference>
<proteinExistence type="predicted"/>
<dbReference type="InterPro" id="IPR013106">
    <property type="entry name" value="Ig_V-set"/>
</dbReference>
<feature type="domain" description="Ig-like" evidence="9">
    <location>
        <begin position="16"/>
        <end position="108"/>
    </location>
</feature>
<dbReference type="PROSITE" id="PS50835">
    <property type="entry name" value="IG_LIKE"/>
    <property type="match status" value="1"/>
</dbReference>
<feature type="non-terminal residue" evidence="10">
    <location>
        <position position="215"/>
    </location>
</feature>
<dbReference type="GO" id="GO:0043025">
    <property type="term" value="C:neuronal cell body"/>
    <property type="evidence" value="ECO:0007669"/>
    <property type="project" value="TreeGrafter"/>
</dbReference>
<feature type="non-terminal residue" evidence="10">
    <location>
        <position position="1"/>
    </location>
</feature>
<evidence type="ECO:0000256" key="6">
    <source>
        <dbReference type="ARBA" id="ARBA00023157"/>
    </source>
</evidence>
<organism evidence="10 11">
    <name type="scientific">Scleropages formosus</name>
    <name type="common">Asian bonytongue</name>
    <name type="synonym">Osteoglossum formosum</name>
    <dbReference type="NCBI Taxonomy" id="113540"/>
    <lineage>
        <taxon>Eukaryota</taxon>
        <taxon>Metazoa</taxon>
        <taxon>Chordata</taxon>
        <taxon>Craniata</taxon>
        <taxon>Vertebrata</taxon>
        <taxon>Euteleostomi</taxon>
        <taxon>Actinopterygii</taxon>
        <taxon>Neopterygii</taxon>
        <taxon>Teleostei</taxon>
        <taxon>Osteoglossocephala</taxon>
        <taxon>Osteoglossomorpha</taxon>
        <taxon>Osteoglossiformes</taxon>
        <taxon>Osteoglossidae</taxon>
        <taxon>Scleropages</taxon>
    </lineage>
</organism>
<evidence type="ECO:0000256" key="8">
    <source>
        <dbReference type="ARBA" id="ARBA00023319"/>
    </source>
</evidence>